<reference evidence="1" key="1">
    <citation type="journal article" date="2015" name="Genome Biol. Evol.">
        <title>Nucleomorph Genome Sequences of Two Chlorarachniophytes, Amorphochlora amoebiformis and Lotharella vacuolata.</title>
        <authorList>
            <person name="Suzuki S."/>
            <person name="Shirato S."/>
            <person name="Hirakawa Y."/>
            <person name="Ishida K."/>
        </authorList>
    </citation>
    <scope>NUCLEOTIDE SEQUENCE</scope>
    <source>
        <strain evidence="1">CCMP2058</strain>
    </source>
</reference>
<dbReference type="Gene3D" id="3.90.226.10">
    <property type="entry name" value="2-enoyl-CoA Hydratase, Chain A, domain 1"/>
    <property type="match status" value="1"/>
</dbReference>
<proteinExistence type="predicted"/>
<keyword evidence="1" id="KW-0542">Nucleomorph</keyword>
<keyword evidence="1" id="KW-0378">Hydrolase</keyword>
<dbReference type="InterPro" id="IPR029045">
    <property type="entry name" value="ClpP/crotonase-like_dom_sf"/>
</dbReference>
<gene>
    <name evidence="1" type="primary">clpP-1</name>
</gene>
<protein>
    <submittedName>
        <fullName evidence="1">Clp protease</fullName>
    </submittedName>
</protein>
<dbReference type="SUPFAM" id="SSF52096">
    <property type="entry name" value="ClpP/crotonase"/>
    <property type="match status" value="1"/>
</dbReference>
<dbReference type="EMBL" id="AB996603">
    <property type="protein sequence ID" value="BAS01931.1"/>
    <property type="molecule type" value="Genomic_DNA"/>
</dbReference>
<geneLocation type="nucleomorph" evidence="1"/>
<name>A0A0H5BIG0_9EUKA</name>
<accession>A0A0H5BIG0</accession>
<organism evidence="1">
    <name type="scientific">Amorphochlora amoebiformis</name>
    <dbReference type="NCBI Taxonomy" id="1561963"/>
    <lineage>
        <taxon>Eukaryota</taxon>
        <taxon>Sar</taxon>
        <taxon>Rhizaria</taxon>
        <taxon>Cercozoa</taxon>
        <taxon>Chlorarachniophyceae</taxon>
        <taxon>Amorphochlora</taxon>
    </lineage>
</organism>
<dbReference type="GO" id="GO:0006508">
    <property type="term" value="P:proteolysis"/>
    <property type="evidence" value="ECO:0007669"/>
    <property type="project" value="UniProtKB-KW"/>
</dbReference>
<dbReference type="GO" id="GO:0008233">
    <property type="term" value="F:peptidase activity"/>
    <property type="evidence" value="ECO:0007669"/>
    <property type="project" value="UniProtKB-KW"/>
</dbReference>
<keyword evidence="1" id="KW-0645">Protease</keyword>
<evidence type="ECO:0000313" key="1">
    <source>
        <dbReference type="EMBL" id="BAS01931.1"/>
    </source>
</evidence>
<dbReference type="AlphaFoldDB" id="A0A0H5BIG0"/>
<sequence length="220" mass="25241">MGLHMLTQNPISQRLLKTKLKILPIEYYTKKKIHNLSVLHTNIHSKLLQNHLIFIGLPFSNGVTELLMHQILYAAGNKDLNYLTFMINSMEYNNIKSYSSYSFLNVNALIDTMRYLEIKSQSLILGKSFGSSLYFFSNLSNNSSYSFIHCSFCYCSLIFRGGLKDSDDLNRYLGDSNADQKMLNNLIEKNLIHIKPFNQFNKKFNSTEALALGIIDNIIS</sequence>